<reference evidence="3" key="1">
    <citation type="journal article" date="2019" name="Int. J. Syst. Evol. Microbiol.">
        <title>The Global Catalogue of Microorganisms (GCM) 10K type strain sequencing project: providing services to taxonomists for standard genome sequencing and annotation.</title>
        <authorList>
            <consortium name="The Broad Institute Genomics Platform"/>
            <consortium name="The Broad Institute Genome Sequencing Center for Infectious Disease"/>
            <person name="Wu L."/>
            <person name="Ma J."/>
        </authorList>
    </citation>
    <scope>NUCLEOTIDE SEQUENCE [LARGE SCALE GENOMIC DNA]</scope>
    <source>
        <strain evidence="3">YJ-61-S</strain>
    </source>
</reference>
<dbReference type="Proteomes" id="UP001596043">
    <property type="component" value="Unassembled WGS sequence"/>
</dbReference>
<proteinExistence type="predicted"/>
<keyword evidence="3" id="KW-1185">Reference proteome</keyword>
<keyword evidence="1" id="KW-0175">Coiled coil</keyword>
<evidence type="ECO:0000313" key="2">
    <source>
        <dbReference type="EMBL" id="MFC4635917.1"/>
    </source>
</evidence>
<evidence type="ECO:0000313" key="3">
    <source>
        <dbReference type="Proteomes" id="UP001596043"/>
    </source>
</evidence>
<feature type="coiled-coil region" evidence="1">
    <location>
        <begin position="287"/>
        <end position="335"/>
    </location>
</feature>
<evidence type="ECO:0000256" key="1">
    <source>
        <dbReference type="SAM" id="Coils"/>
    </source>
</evidence>
<dbReference type="EMBL" id="JBHSFV010000013">
    <property type="protein sequence ID" value="MFC4635917.1"/>
    <property type="molecule type" value="Genomic_DNA"/>
</dbReference>
<organism evidence="2 3">
    <name type="scientific">Dokdonia ponticola</name>
    <dbReference type="NCBI Taxonomy" id="2041041"/>
    <lineage>
        <taxon>Bacteria</taxon>
        <taxon>Pseudomonadati</taxon>
        <taxon>Bacteroidota</taxon>
        <taxon>Flavobacteriia</taxon>
        <taxon>Flavobacteriales</taxon>
        <taxon>Flavobacteriaceae</taxon>
        <taxon>Dokdonia</taxon>
    </lineage>
</organism>
<gene>
    <name evidence="2" type="ORF">ACFO3O_18545</name>
</gene>
<sequence length="346" mass="40389">MFKKILLILPFLMLTAHCDAQKFRTALDYMNFISRQQVLIVKSSWRYTQALAHSKNEKAIDKKRDILIRSIDRAIMKITKATGFEGETEYKEKVLNNLQINKNLLLEEYSEIIDMQAVADQSYDAMEAYILAQELADQKMAEAQKEYEENFYAFAKKHDIKIFDGKSELGKKMEISNAVFDYHNDLYLIFFKVHFNEGNLLEAIAAKDISAIRQNINALKMAVQEGLEEVDKKPLYKKDDRIAKATKEVFQIHLDEANNTIPQILDYLVINEDFEKIKAAIEKTPESDRTKEQIDRYNAKVDELESKREAVNKLIDKLFKERNKKLERLDKANAKFLDKHVPKYTI</sequence>
<accession>A0ABV9I0H2</accession>
<comment type="caution">
    <text evidence="2">The sequence shown here is derived from an EMBL/GenBank/DDBJ whole genome shotgun (WGS) entry which is preliminary data.</text>
</comment>
<name>A0ABV9I0H2_9FLAO</name>
<dbReference type="RefSeq" id="WP_379981609.1">
    <property type="nucleotide sequence ID" value="NZ_JBHSFV010000013.1"/>
</dbReference>
<protein>
    <submittedName>
        <fullName evidence="2">Uncharacterized protein</fullName>
    </submittedName>
</protein>